<dbReference type="CDD" id="cd01335">
    <property type="entry name" value="Radical_SAM"/>
    <property type="match status" value="1"/>
</dbReference>
<keyword evidence="6" id="KW-0411">Iron-sulfur</keyword>
<dbReference type="InterPro" id="IPR010722">
    <property type="entry name" value="BATS_dom"/>
</dbReference>
<dbReference type="PANTHER" id="PTHR43583">
    <property type="entry name" value="2-IMINOACETATE SYNTHASE"/>
    <property type="match status" value="1"/>
</dbReference>
<keyword evidence="9" id="KW-1185">Reference proteome</keyword>
<evidence type="ECO:0000256" key="5">
    <source>
        <dbReference type="ARBA" id="ARBA00023004"/>
    </source>
</evidence>
<dbReference type="PROSITE" id="PS51918">
    <property type="entry name" value="RADICAL_SAM"/>
    <property type="match status" value="1"/>
</dbReference>
<dbReference type="SUPFAM" id="SSF102114">
    <property type="entry name" value="Radical SAM enzymes"/>
    <property type="match status" value="1"/>
</dbReference>
<dbReference type="InterPro" id="IPR058240">
    <property type="entry name" value="rSAM_sf"/>
</dbReference>
<dbReference type="InterPro" id="IPR013785">
    <property type="entry name" value="Aldolase_TIM"/>
</dbReference>
<protein>
    <submittedName>
        <fullName evidence="8">2-iminoacetate synthase</fullName>
        <ecNumber evidence="8">4.1.99.19</ecNumber>
    </submittedName>
</protein>
<name>A0A1V4I6M4_9FIRM</name>
<dbReference type="SFLD" id="SFLDG01081">
    <property type="entry name" value="cleavage_of_the_Ca-Cb_bond_in"/>
    <property type="match status" value="1"/>
</dbReference>
<dbReference type="NCBIfam" id="TIGR02351">
    <property type="entry name" value="thiH"/>
    <property type="match status" value="1"/>
</dbReference>
<keyword evidence="2" id="KW-0004">4Fe-4S</keyword>
<keyword evidence="5" id="KW-0408">Iron</keyword>
<dbReference type="GO" id="GO:0005506">
    <property type="term" value="F:iron ion binding"/>
    <property type="evidence" value="ECO:0007669"/>
    <property type="project" value="InterPro"/>
</dbReference>
<evidence type="ECO:0000256" key="6">
    <source>
        <dbReference type="ARBA" id="ARBA00023014"/>
    </source>
</evidence>
<dbReference type="STRING" id="29349.CLOTH_16870"/>
<dbReference type="InterPro" id="IPR012726">
    <property type="entry name" value="ThiH"/>
</dbReference>
<dbReference type="AlphaFoldDB" id="A0A1V4I6M4"/>
<evidence type="ECO:0000256" key="2">
    <source>
        <dbReference type="ARBA" id="ARBA00022485"/>
    </source>
</evidence>
<gene>
    <name evidence="8" type="primary">thiH_1</name>
    <name evidence="8" type="ORF">CLOTH_16870</name>
</gene>
<accession>A0A1V4I6M4</accession>
<dbReference type="OrthoDB" id="9801120at2"/>
<organism evidence="8 9">
    <name type="scientific">Alkalithermobacter paradoxus</name>
    <dbReference type="NCBI Taxonomy" id="29349"/>
    <lineage>
        <taxon>Bacteria</taxon>
        <taxon>Bacillati</taxon>
        <taxon>Bacillota</taxon>
        <taxon>Clostridia</taxon>
        <taxon>Peptostreptococcales</taxon>
        <taxon>Tepidibacteraceae</taxon>
        <taxon>Alkalithermobacter</taxon>
    </lineage>
</organism>
<dbReference type="Gene3D" id="3.20.20.70">
    <property type="entry name" value="Aldolase class I"/>
    <property type="match status" value="1"/>
</dbReference>
<keyword evidence="8" id="KW-0456">Lyase</keyword>
<keyword evidence="4" id="KW-0479">Metal-binding</keyword>
<dbReference type="SMART" id="SM00876">
    <property type="entry name" value="BATS"/>
    <property type="match status" value="1"/>
</dbReference>
<comment type="caution">
    <text evidence="8">The sequence shown here is derived from an EMBL/GenBank/DDBJ whole genome shotgun (WGS) entry which is preliminary data.</text>
</comment>
<evidence type="ECO:0000256" key="4">
    <source>
        <dbReference type="ARBA" id="ARBA00022723"/>
    </source>
</evidence>
<evidence type="ECO:0000256" key="1">
    <source>
        <dbReference type="ARBA" id="ARBA00001966"/>
    </source>
</evidence>
<feature type="domain" description="Radical SAM core" evidence="7">
    <location>
        <begin position="70"/>
        <end position="286"/>
    </location>
</feature>
<reference evidence="8 9" key="1">
    <citation type="submission" date="2017-03" db="EMBL/GenBank/DDBJ databases">
        <title>Genome sequence of Clostridium thermoalcaliphilum DSM 7309.</title>
        <authorList>
            <person name="Poehlein A."/>
            <person name="Daniel R."/>
        </authorList>
    </citation>
    <scope>NUCLEOTIDE SEQUENCE [LARGE SCALE GENOMIC DNA]</scope>
    <source>
        <strain evidence="8 9">DSM 7309</strain>
    </source>
</reference>
<evidence type="ECO:0000259" key="7">
    <source>
        <dbReference type="PROSITE" id="PS51918"/>
    </source>
</evidence>
<evidence type="ECO:0000256" key="3">
    <source>
        <dbReference type="ARBA" id="ARBA00022691"/>
    </source>
</evidence>
<dbReference type="Pfam" id="PF06968">
    <property type="entry name" value="BATS"/>
    <property type="match status" value="1"/>
</dbReference>
<evidence type="ECO:0000313" key="9">
    <source>
        <dbReference type="Proteomes" id="UP000190140"/>
    </source>
</evidence>
<proteinExistence type="predicted"/>
<dbReference type="SFLD" id="SFLDS00029">
    <property type="entry name" value="Radical_SAM"/>
    <property type="match status" value="1"/>
</dbReference>
<dbReference type="Pfam" id="PF04055">
    <property type="entry name" value="Radical_SAM"/>
    <property type="match status" value="1"/>
</dbReference>
<dbReference type="InterPro" id="IPR007197">
    <property type="entry name" value="rSAM"/>
</dbReference>
<evidence type="ECO:0000313" key="8">
    <source>
        <dbReference type="EMBL" id="OPJ55187.1"/>
    </source>
</evidence>
<dbReference type="RefSeq" id="WP_079413046.1">
    <property type="nucleotide sequence ID" value="NZ_MZGW01000007.1"/>
</dbReference>
<dbReference type="SFLD" id="SFLDF00301">
    <property type="entry name" value="2-iminoacetate_synthase_(ThiH)"/>
    <property type="match status" value="1"/>
</dbReference>
<dbReference type="GO" id="GO:0036355">
    <property type="term" value="F:2-iminoacetate synthase activity"/>
    <property type="evidence" value="ECO:0007669"/>
    <property type="project" value="UniProtKB-EC"/>
</dbReference>
<comment type="cofactor">
    <cofactor evidence="1">
        <name>[4Fe-4S] cluster</name>
        <dbReference type="ChEBI" id="CHEBI:49883"/>
    </cofactor>
</comment>
<dbReference type="InterPro" id="IPR034428">
    <property type="entry name" value="ThiH/NoCL/HydG-like"/>
</dbReference>
<dbReference type="EMBL" id="MZGW01000007">
    <property type="protein sequence ID" value="OPJ55187.1"/>
    <property type="molecule type" value="Genomic_DNA"/>
</dbReference>
<sequence length="367" mass="42731">MSFYNEYLFYKDFDFEYFYKKTEDSHVEKVLSKDRLNEIDLLTLLSPRAEKYLEDMAKKANEVSLRQFGKTILLYTPVYISNFCSNICSYCSFSSKNKIDRKKLTIDEVEKEAKAIYEMGIRHILILTGEDKIRTPISYLKECIKVLKKYFNSISIEIYALDENEYKELINEGVDGLTIYQEVYNEDTYSKVHISGHKKNYKYRLDAPERACNQNIRFVTIGALLGLYDWRSEVFFMGLHGNYLQNKYPDIELSFSFPRIRPHIGSFSDIYDVTDKNLVQSMLALRLYIQRAGINISTRENALFRDNIISLGVTKMSAGVSTQVGGYSNNNNGVSQFDICDTRSVEDMKKAISLRGYQPIFKDWDII</sequence>
<dbReference type="GO" id="GO:0051539">
    <property type="term" value="F:4 iron, 4 sulfur cluster binding"/>
    <property type="evidence" value="ECO:0007669"/>
    <property type="project" value="UniProtKB-KW"/>
</dbReference>
<keyword evidence="3" id="KW-0949">S-adenosyl-L-methionine</keyword>
<dbReference type="Proteomes" id="UP000190140">
    <property type="component" value="Unassembled WGS sequence"/>
</dbReference>
<dbReference type="EC" id="4.1.99.19" evidence="8"/>
<dbReference type="PANTHER" id="PTHR43583:SF1">
    <property type="entry name" value="2-IMINOACETATE SYNTHASE"/>
    <property type="match status" value="1"/>
</dbReference>
<dbReference type="SFLD" id="SFLDG01060">
    <property type="entry name" value="BATS_domain_containing"/>
    <property type="match status" value="1"/>
</dbReference>